<dbReference type="EMBL" id="MGGR01000015">
    <property type="protein sequence ID" value="OGM33677.1"/>
    <property type="molecule type" value="Genomic_DNA"/>
</dbReference>
<feature type="domain" description="SIS" evidence="3">
    <location>
        <begin position="31"/>
        <end position="173"/>
    </location>
</feature>
<keyword evidence="2" id="KW-0413">Isomerase</keyword>
<evidence type="ECO:0000256" key="1">
    <source>
        <dbReference type="ARBA" id="ARBA00010523"/>
    </source>
</evidence>
<evidence type="ECO:0000313" key="4">
    <source>
        <dbReference type="EMBL" id="OGM33677.1"/>
    </source>
</evidence>
<dbReference type="InterPro" id="IPR019490">
    <property type="entry name" value="Glu6P/Mann6P_isomerase_C"/>
</dbReference>
<dbReference type="Pfam" id="PF10432">
    <property type="entry name" value="bact-PGI_C"/>
    <property type="match status" value="1"/>
</dbReference>
<dbReference type="InterPro" id="IPR046348">
    <property type="entry name" value="SIS_dom_sf"/>
</dbReference>
<reference evidence="4 5" key="1">
    <citation type="journal article" date="2016" name="Nat. Commun.">
        <title>Thousands of microbial genomes shed light on interconnected biogeochemical processes in an aquifer system.</title>
        <authorList>
            <person name="Anantharaman K."/>
            <person name="Brown C.T."/>
            <person name="Hug L.A."/>
            <person name="Sharon I."/>
            <person name="Castelle C.J."/>
            <person name="Probst A.J."/>
            <person name="Thomas B.C."/>
            <person name="Singh A."/>
            <person name="Wilkins M.J."/>
            <person name="Karaoz U."/>
            <person name="Brodie E.L."/>
            <person name="Williams K.H."/>
            <person name="Hubbard S.S."/>
            <person name="Banfield J.F."/>
        </authorList>
    </citation>
    <scope>NUCLEOTIDE SEQUENCE [LARGE SCALE GENOMIC DNA]</scope>
</reference>
<dbReference type="InterPro" id="IPR001347">
    <property type="entry name" value="SIS_dom"/>
</dbReference>
<protein>
    <recommendedName>
        <fullName evidence="3">SIS domain-containing protein</fullName>
    </recommendedName>
</protein>
<dbReference type="PROSITE" id="PS51464">
    <property type="entry name" value="SIS"/>
    <property type="match status" value="1"/>
</dbReference>
<dbReference type="GO" id="GO:0004476">
    <property type="term" value="F:mannose-6-phosphate isomerase activity"/>
    <property type="evidence" value="ECO:0007669"/>
    <property type="project" value="InterPro"/>
</dbReference>
<dbReference type="AlphaFoldDB" id="A0A1F7Z2B2"/>
<dbReference type="GO" id="GO:0097367">
    <property type="term" value="F:carbohydrate derivative binding"/>
    <property type="evidence" value="ECO:0007669"/>
    <property type="project" value="InterPro"/>
</dbReference>
<evidence type="ECO:0000259" key="3">
    <source>
        <dbReference type="PROSITE" id="PS51464"/>
    </source>
</evidence>
<dbReference type="GO" id="GO:1901135">
    <property type="term" value="P:carbohydrate derivative metabolic process"/>
    <property type="evidence" value="ECO:0007669"/>
    <property type="project" value="InterPro"/>
</dbReference>
<evidence type="ECO:0000256" key="2">
    <source>
        <dbReference type="ARBA" id="ARBA00023235"/>
    </source>
</evidence>
<comment type="similarity">
    <text evidence="1">Belongs to the PGI/PMI family.</text>
</comment>
<comment type="caution">
    <text evidence="4">The sequence shown here is derived from an EMBL/GenBank/DDBJ whole genome shotgun (WGS) entry which is preliminary data.</text>
</comment>
<dbReference type="Gene3D" id="3.40.50.10490">
    <property type="entry name" value="Glucose-6-phosphate isomerase like protein, domain 1"/>
    <property type="match status" value="2"/>
</dbReference>
<sequence>MEEKYKLVADTIRAYPLQLKQSWEEIQKMYIPDEYKNIDNIVFCGMGGSALGARMLDAYAFNLLRTPLEIVNEYGLPNYTNSKSLVIVSSYSGSTEETIEATYEALKRKAKVFAITTGGKLGEIIKEEKLSGYLFDPVHNPSGQPRMSIGYASGAVLSFLTKIGAISVTEDEIDQTISVMNNVIGDYNEGATKEKNLAVSFAQKIKGKIPILIASEHLIGTVYTIKNQLNESAKTFSALFDIPELNHHLMEGLRNPVKLKDLFLFIFFNSKLYSERVQIRYPLTADVVEKNGVPHLMYSPFSDKKLPQVFETLIFGSYMAYYLTKEHQIDPLEIPWVDYFKKELTKV</sequence>
<dbReference type="GO" id="GO:0004347">
    <property type="term" value="F:glucose-6-phosphate isomerase activity"/>
    <property type="evidence" value="ECO:0007669"/>
    <property type="project" value="InterPro"/>
</dbReference>
<accession>A0A1F7Z2B2</accession>
<dbReference type="GO" id="GO:0005975">
    <property type="term" value="P:carbohydrate metabolic process"/>
    <property type="evidence" value="ECO:0007669"/>
    <property type="project" value="InterPro"/>
</dbReference>
<dbReference type="SUPFAM" id="SSF53697">
    <property type="entry name" value="SIS domain"/>
    <property type="match status" value="1"/>
</dbReference>
<dbReference type="STRING" id="1802505.A3D01_06025"/>
<evidence type="ECO:0000313" key="5">
    <source>
        <dbReference type="Proteomes" id="UP000177169"/>
    </source>
</evidence>
<proteinExistence type="inferred from homology"/>
<organism evidence="4 5">
    <name type="scientific">Candidatus Woesebacteria bacterium RIFCSPHIGHO2_02_FULL_39_13</name>
    <dbReference type="NCBI Taxonomy" id="1802505"/>
    <lineage>
        <taxon>Bacteria</taxon>
        <taxon>Candidatus Woeseibacteriota</taxon>
    </lineage>
</organism>
<gene>
    <name evidence="4" type="ORF">A3D01_06025</name>
</gene>
<dbReference type="Pfam" id="PF01380">
    <property type="entry name" value="SIS"/>
    <property type="match status" value="1"/>
</dbReference>
<name>A0A1F7Z2B2_9BACT</name>
<dbReference type="Proteomes" id="UP000177169">
    <property type="component" value="Unassembled WGS sequence"/>
</dbReference>